<gene>
    <name evidence="1" type="ORF">G2W53_002512</name>
</gene>
<evidence type="ECO:0000313" key="2">
    <source>
        <dbReference type="Proteomes" id="UP000634136"/>
    </source>
</evidence>
<dbReference type="Proteomes" id="UP000634136">
    <property type="component" value="Unassembled WGS sequence"/>
</dbReference>
<organism evidence="1 2">
    <name type="scientific">Senna tora</name>
    <dbReference type="NCBI Taxonomy" id="362788"/>
    <lineage>
        <taxon>Eukaryota</taxon>
        <taxon>Viridiplantae</taxon>
        <taxon>Streptophyta</taxon>
        <taxon>Embryophyta</taxon>
        <taxon>Tracheophyta</taxon>
        <taxon>Spermatophyta</taxon>
        <taxon>Magnoliopsida</taxon>
        <taxon>eudicotyledons</taxon>
        <taxon>Gunneridae</taxon>
        <taxon>Pentapetalae</taxon>
        <taxon>rosids</taxon>
        <taxon>fabids</taxon>
        <taxon>Fabales</taxon>
        <taxon>Fabaceae</taxon>
        <taxon>Caesalpinioideae</taxon>
        <taxon>Cassia clade</taxon>
        <taxon>Senna</taxon>
    </lineage>
</organism>
<comment type="caution">
    <text evidence="1">The sequence shown here is derived from an EMBL/GenBank/DDBJ whole genome shotgun (WGS) entry which is preliminary data.</text>
</comment>
<name>A0A834XI63_9FABA</name>
<dbReference type="EMBL" id="JAAIUW010000001">
    <property type="protein sequence ID" value="KAF7845607.1"/>
    <property type="molecule type" value="Genomic_DNA"/>
</dbReference>
<keyword evidence="2" id="KW-1185">Reference proteome</keyword>
<sequence length="99" mass="10621">MGKNDQVAYPICFPPPAVLFQEPNIACMTMREIESGSAQDAPSKATANCARGISSSIILTCFTEVAEGNCPRMVLPKGVYWKAVACKWSKMTSSVCPST</sequence>
<protein>
    <submittedName>
        <fullName evidence="1">Putative mitochondrial-processing peptidase subunit beta</fullName>
    </submittedName>
</protein>
<accession>A0A834XI63</accession>
<dbReference type="AlphaFoldDB" id="A0A834XI63"/>
<proteinExistence type="predicted"/>
<reference evidence="1" key="1">
    <citation type="submission" date="2020-09" db="EMBL/GenBank/DDBJ databases">
        <title>Genome-Enabled Discovery of Anthraquinone Biosynthesis in Senna tora.</title>
        <authorList>
            <person name="Kang S.-H."/>
            <person name="Pandey R.P."/>
            <person name="Lee C.-M."/>
            <person name="Sim J.-S."/>
            <person name="Jeong J.-T."/>
            <person name="Choi B.-S."/>
            <person name="Jung M."/>
            <person name="Ginzburg D."/>
            <person name="Zhao K."/>
            <person name="Won S.Y."/>
            <person name="Oh T.-J."/>
            <person name="Yu Y."/>
            <person name="Kim N.-H."/>
            <person name="Lee O.R."/>
            <person name="Lee T.-H."/>
            <person name="Bashyal P."/>
            <person name="Kim T.-S."/>
            <person name="Lee W.-H."/>
            <person name="Kawkins C."/>
            <person name="Kim C.-K."/>
            <person name="Kim J.S."/>
            <person name="Ahn B.O."/>
            <person name="Rhee S.Y."/>
            <person name="Sohng J.K."/>
        </authorList>
    </citation>
    <scope>NUCLEOTIDE SEQUENCE</scope>
    <source>
        <tissue evidence="1">Leaf</tissue>
    </source>
</reference>
<evidence type="ECO:0000313" key="1">
    <source>
        <dbReference type="EMBL" id="KAF7845607.1"/>
    </source>
</evidence>